<protein>
    <submittedName>
        <fullName evidence="2">Uncharacterized protein</fullName>
    </submittedName>
</protein>
<evidence type="ECO:0000256" key="1">
    <source>
        <dbReference type="SAM" id="SignalP"/>
    </source>
</evidence>
<keyword evidence="3" id="KW-1185">Reference proteome</keyword>
<dbReference type="PROSITE" id="PS51318">
    <property type="entry name" value="TAT"/>
    <property type="match status" value="1"/>
</dbReference>
<dbReference type="KEGG" id="dni:HX89_03120"/>
<evidence type="ECO:0000313" key="2">
    <source>
        <dbReference type="EMBL" id="AIF40115.1"/>
    </source>
</evidence>
<gene>
    <name evidence="2" type="ORF">HX89_03120</name>
</gene>
<dbReference type="eggNOG" id="ENOG502ZJ67">
    <property type="taxonomic scope" value="Bacteria"/>
</dbReference>
<dbReference type="EMBL" id="CP008889">
    <property type="protein sequence ID" value="AIF40115.1"/>
    <property type="molecule type" value="Genomic_DNA"/>
</dbReference>
<organism evidence="2 3">
    <name type="scientific">Dermacoccus nishinomiyaensis</name>
    <dbReference type="NCBI Taxonomy" id="1274"/>
    <lineage>
        <taxon>Bacteria</taxon>
        <taxon>Bacillati</taxon>
        <taxon>Actinomycetota</taxon>
        <taxon>Actinomycetes</taxon>
        <taxon>Micrococcales</taxon>
        <taxon>Dermacoccaceae</taxon>
        <taxon>Dermacoccus</taxon>
    </lineage>
</organism>
<keyword evidence="1" id="KW-0732">Signal</keyword>
<name>A0A075JEJ9_9MICO</name>
<dbReference type="HOGENOM" id="CLU_1041013_0_0_11"/>
<accession>A0A075JEJ9</accession>
<dbReference type="GeneID" id="41840207"/>
<dbReference type="Proteomes" id="UP000027986">
    <property type="component" value="Chromosome"/>
</dbReference>
<feature type="signal peptide" evidence="1">
    <location>
        <begin position="1"/>
        <end position="29"/>
    </location>
</feature>
<reference evidence="2 3" key="1">
    <citation type="submission" date="2014-07" db="EMBL/GenBank/DDBJ databases">
        <title>Genome Sequencing of Dermacoccus nishinomiyaensis.</title>
        <authorList>
            <person name="Hong K.W."/>
            <person name="Chan K.G."/>
        </authorList>
    </citation>
    <scope>NUCLEOTIDE SEQUENCE [LARGE SCALE GENOMIC DNA]</scope>
    <source>
        <strain evidence="2 3">M25</strain>
    </source>
</reference>
<sequence length="267" mass="28346">MTVSRRTVVQGTAWSIPAVTIAAASPSVAASNTACSPESRATIDLAFADPLTKQGPLTVNFYQSVLSAIGFVGESWLNLRNDSDVPLRFTADHPLTLRVDVVGLTGPKDTERAGTWPSTSWGTITRGGFDETTGTRTYTWTFVGTVPACGKGDNEADFWFNWQDGFTLRGCITNEIRVTPLMTNTPLPPTLEPIALTSGQGAACQSYYDAKVAEYNRVARTIAPYADGSKNSGSSDRHGDQSVALGQTVASSVIGDIRPAGAVDGIY</sequence>
<dbReference type="AlphaFoldDB" id="A0A075JEJ9"/>
<feature type="chain" id="PRO_5001706359" evidence="1">
    <location>
        <begin position="30"/>
        <end position="267"/>
    </location>
</feature>
<dbReference type="InterPro" id="IPR006311">
    <property type="entry name" value="TAT_signal"/>
</dbReference>
<proteinExistence type="predicted"/>
<dbReference type="RefSeq" id="WP_038566917.1">
    <property type="nucleotide sequence ID" value="NZ_CP008889.1"/>
</dbReference>
<evidence type="ECO:0000313" key="3">
    <source>
        <dbReference type="Proteomes" id="UP000027986"/>
    </source>
</evidence>
<dbReference type="OrthoDB" id="5198801at2"/>